<evidence type="ECO:0000313" key="2">
    <source>
        <dbReference type="EMBL" id="ETW06898.1"/>
    </source>
</evidence>
<dbReference type="AlphaFoldDB" id="A0A024UMT9"/>
<name>A0A024UMT9_9STRA</name>
<dbReference type="GeneID" id="20080070"/>
<feature type="region of interest" description="Disordered" evidence="1">
    <location>
        <begin position="610"/>
        <end position="660"/>
    </location>
</feature>
<feature type="compositionally biased region" description="Polar residues" evidence="1">
    <location>
        <begin position="289"/>
        <end position="305"/>
    </location>
</feature>
<feature type="region of interest" description="Disordered" evidence="1">
    <location>
        <begin position="547"/>
        <end position="585"/>
    </location>
</feature>
<proteinExistence type="predicted"/>
<dbReference type="EMBL" id="KI913955">
    <property type="protein sequence ID" value="ETW06898.1"/>
    <property type="molecule type" value="Genomic_DNA"/>
</dbReference>
<sequence length="660" mass="71878">MRVDVSGKENCPDTSDAFSWITPVVLEDGWLDKMDSSVESELFPDIAWNDGVSDALFHGASATPRSGNVADETPPAKKLTSPPRAKPTAKRSKGEVLRLLEPQAKTISAHQQGHPLSTDHSPTFLDDLIAPTNATIPTTSLSRMTATTSFGDAPQSVQTSNLPPSSTKKRSWGGWSWNDQTVFFQAMKCKWNSPAQLSKRWDQLTRKLPHKSVRCIDDFYHAMVSHVHGLLSLVHVHLNIDSSDEIRLALSCWHRVCSSELDISNPLHKKRLAGRLKHTLFKSRKSSEAAMSSKNAKKSGTLQNQQPTASTIFSMLSSNNVTATTSTAPKQSSIPAVVHTPLVRKKRPRVSPSASATPVLVALTPPPPSISGTSMSLSGTPAGVGAPKRQKLSPLATDARKRQIKVRFVPIDKVTQALVTDIGARPKVELSMNGSKRISDVCQHMMTKWAAVQSSDPTATMQFRVVPLGDRVHPGWSVNDISVTCLDILHQCPPQPATDDDTVTLEYRWELAPALSLGELLPTPHKPPSPSQSYPASEDATFVNLNFLPVPPRHPNEDDTDNEPWHDLRDLSPPLTHPAHAAAPPDAAMSLASTDFNSFLDEGPGACTAWMESFLPPPPPPEPSVDHAPDKCRNAVWPQQPDKPTKKRITPTLISQPTAS</sequence>
<organism evidence="2">
    <name type="scientific">Aphanomyces invadans</name>
    <dbReference type="NCBI Taxonomy" id="157072"/>
    <lineage>
        <taxon>Eukaryota</taxon>
        <taxon>Sar</taxon>
        <taxon>Stramenopiles</taxon>
        <taxon>Oomycota</taxon>
        <taxon>Saprolegniomycetes</taxon>
        <taxon>Saprolegniales</taxon>
        <taxon>Verrucalvaceae</taxon>
        <taxon>Aphanomyces</taxon>
    </lineage>
</organism>
<feature type="region of interest" description="Disordered" evidence="1">
    <location>
        <begin position="283"/>
        <end position="305"/>
    </location>
</feature>
<feature type="compositionally biased region" description="Polar residues" evidence="1">
    <location>
        <begin position="150"/>
        <end position="166"/>
    </location>
</feature>
<dbReference type="RefSeq" id="XP_008864973.1">
    <property type="nucleotide sequence ID" value="XM_008866751.1"/>
</dbReference>
<feature type="region of interest" description="Disordered" evidence="1">
    <location>
        <begin position="150"/>
        <end position="171"/>
    </location>
</feature>
<feature type="compositionally biased region" description="Basic and acidic residues" evidence="1">
    <location>
        <begin position="624"/>
        <end position="633"/>
    </location>
</feature>
<reference evidence="2" key="1">
    <citation type="submission" date="2013-12" db="EMBL/GenBank/DDBJ databases">
        <title>The Genome Sequence of Aphanomyces invadans NJM9701.</title>
        <authorList>
            <consortium name="The Broad Institute Genomics Platform"/>
            <person name="Russ C."/>
            <person name="Tyler B."/>
            <person name="van West P."/>
            <person name="Dieguez-Uribeondo J."/>
            <person name="Young S.K."/>
            <person name="Zeng Q."/>
            <person name="Gargeya S."/>
            <person name="Fitzgerald M."/>
            <person name="Abouelleil A."/>
            <person name="Alvarado L."/>
            <person name="Chapman S.B."/>
            <person name="Gainer-Dewar J."/>
            <person name="Goldberg J."/>
            <person name="Griggs A."/>
            <person name="Gujja S."/>
            <person name="Hansen M."/>
            <person name="Howarth C."/>
            <person name="Imamovic A."/>
            <person name="Ireland A."/>
            <person name="Larimer J."/>
            <person name="McCowan C."/>
            <person name="Murphy C."/>
            <person name="Pearson M."/>
            <person name="Poon T.W."/>
            <person name="Priest M."/>
            <person name="Roberts A."/>
            <person name="Saif S."/>
            <person name="Shea T."/>
            <person name="Sykes S."/>
            <person name="Wortman J."/>
            <person name="Nusbaum C."/>
            <person name="Birren B."/>
        </authorList>
    </citation>
    <scope>NUCLEOTIDE SEQUENCE [LARGE SCALE GENOMIC DNA]</scope>
    <source>
        <strain evidence="2">NJM9701</strain>
    </source>
</reference>
<gene>
    <name evidence="2" type="ORF">H310_03020</name>
</gene>
<accession>A0A024UMT9</accession>
<evidence type="ECO:0000256" key="1">
    <source>
        <dbReference type="SAM" id="MobiDB-lite"/>
    </source>
</evidence>
<feature type="compositionally biased region" description="Low complexity" evidence="1">
    <location>
        <begin position="571"/>
        <end position="585"/>
    </location>
</feature>
<dbReference type="OrthoDB" id="168337at2759"/>
<dbReference type="eggNOG" id="ENOG502S3BV">
    <property type="taxonomic scope" value="Eukaryota"/>
</dbReference>
<dbReference type="VEuPathDB" id="FungiDB:H310_03020"/>
<protein>
    <submittedName>
        <fullName evidence="2">Uncharacterized protein</fullName>
    </submittedName>
</protein>
<feature type="region of interest" description="Disordered" evidence="1">
    <location>
        <begin position="59"/>
        <end position="94"/>
    </location>
</feature>